<dbReference type="OrthoDB" id="1956004at2"/>
<accession>A0A1J8Q116</accession>
<evidence type="ECO:0000313" key="2">
    <source>
        <dbReference type="Proteomes" id="UP000182798"/>
    </source>
</evidence>
<gene>
    <name evidence="1" type="ORF">BGC33_01775</name>
</gene>
<reference evidence="2" key="1">
    <citation type="submission" date="2016-09" db="EMBL/GenBank/DDBJ databases">
        <title>Genome Sequence of Bathymodiolus thermophilus sulfur-oxidizing gill endosymbiont.</title>
        <authorList>
            <person name="Ponnudurai R."/>
            <person name="Kleiner M."/>
            <person name="Sayavedra L."/>
            <person name="Thuermer A."/>
            <person name="Felbeck H."/>
            <person name="Schlueter R."/>
            <person name="Schweder T."/>
            <person name="Markert S."/>
        </authorList>
    </citation>
    <scope>NUCLEOTIDE SEQUENCE [LARGE SCALE GENOMIC DNA]</scope>
    <source>
        <strain evidence="2">BAT/CrabSpa'14</strain>
    </source>
</reference>
<proteinExistence type="predicted"/>
<protein>
    <submittedName>
        <fullName evidence="1">Uncharacterized protein</fullName>
    </submittedName>
</protein>
<name>A0A1J8Q116_9GAMM</name>
<dbReference type="AlphaFoldDB" id="A0A1J8Q116"/>
<dbReference type="Proteomes" id="UP000182798">
    <property type="component" value="Unassembled WGS sequence"/>
</dbReference>
<organism evidence="1 2">
    <name type="scientific">Bathymodiolus thermophilus thioautotrophic gill symbiont</name>
    <dbReference type="NCBI Taxonomy" id="2360"/>
    <lineage>
        <taxon>Bacteria</taxon>
        <taxon>Pseudomonadati</taxon>
        <taxon>Pseudomonadota</taxon>
        <taxon>Gammaproteobacteria</taxon>
        <taxon>sulfur-oxidizing symbionts</taxon>
    </lineage>
</organism>
<evidence type="ECO:0000313" key="1">
    <source>
        <dbReference type="EMBL" id="OJA03122.1"/>
    </source>
</evidence>
<sequence>DVSSVTNVLKVVGNSGDKVKATGFSKSGTKHADGKTYDVYGNTKAPTAKLWIEQGLTVI</sequence>
<dbReference type="EMBL" id="MIQH01001045">
    <property type="protein sequence ID" value="OJA03122.1"/>
    <property type="molecule type" value="Genomic_DNA"/>
</dbReference>
<feature type="non-terminal residue" evidence="1">
    <location>
        <position position="1"/>
    </location>
</feature>
<dbReference type="RefSeq" id="WP_158009498.1">
    <property type="nucleotide sequence ID" value="NZ_MIQH01001045.1"/>
</dbReference>
<comment type="caution">
    <text evidence="1">The sequence shown here is derived from an EMBL/GenBank/DDBJ whole genome shotgun (WGS) entry which is preliminary data.</text>
</comment>